<protein>
    <submittedName>
        <fullName evidence="1">Uncharacterized protein</fullName>
    </submittedName>
</protein>
<gene>
    <name evidence="1" type="ORF">CDV31_015225</name>
</gene>
<evidence type="ECO:0000313" key="2">
    <source>
        <dbReference type="Proteomes" id="UP000288429"/>
    </source>
</evidence>
<dbReference type="AlphaFoldDB" id="A0A428SRF6"/>
<comment type="caution">
    <text evidence="1">The sequence shown here is derived from an EMBL/GenBank/DDBJ whole genome shotgun (WGS) entry which is preliminary data.</text>
</comment>
<sequence length="121" mass="13710">MHMACSNRDSILAMLGEVLCTLNRTWRLETLPVWRPLGPQETSELPIPICDKQQRFVAKTWGQIVVLGTLYRLFVKPLCGGYRDPPRLEPKSCDKWLQNWAQPSWCNTVLVGLVTSLGTLG</sequence>
<reference evidence="1 2" key="1">
    <citation type="submission" date="2017-06" db="EMBL/GenBank/DDBJ databases">
        <title>Cmopartive genomic analysis of Ambrosia Fusariam Clade fungi.</title>
        <authorList>
            <person name="Stajich J.E."/>
            <person name="Carrillo J."/>
            <person name="Kijimoto T."/>
            <person name="Eskalen A."/>
            <person name="O'Donnell K."/>
            <person name="Kasson M."/>
        </authorList>
    </citation>
    <scope>NUCLEOTIDE SEQUENCE [LARGE SCALE GENOMIC DNA]</scope>
    <source>
        <strain evidence="1 2">NRRL 20438</strain>
    </source>
</reference>
<dbReference type="Proteomes" id="UP000288429">
    <property type="component" value="Unassembled WGS sequence"/>
</dbReference>
<evidence type="ECO:0000313" key="1">
    <source>
        <dbReference type="EMBL" id="RSL92290.1"/>
    </source>
</evidence>
<name>A0A428SRF6_9HYPO</name>
<dbReference type="EMBL" id="NIZV01000387">
    <property type="protein sequence ID" value="RSL92290.1"/>
    <property type="molecule type" value="Genomic_DNA"/>
</dbReference>
<accession>A0A428SRF6</accession>
<proteinExistence type="predicted"/>
<organism evidence="1 2">
    <name type="scientific">Fusarium ambrosium</name>
    <dbReference type="NCBI Taxonomy" id="131363"/>
    <lineage>
        <taxon>Eukaryota</taxon>
        <taxon>Fungi</taxon>
        <taxon>Dikarya</taxon>
        <taxon>Ascomycota</taxon>
        <taxon>Pezizomycotina</taxon>
        <taxon>Sordariomycetes</taxon>
        <taxon>Hypocreomycetidae</taxon>
        <taxon>Hypocreales</taxon>
        <taxon>Nectriaceae</taxon>
        <taxon>Fusarium</taxon>
        <taxon>Fusarium solani species complex</taxon>
    </lineage>
</organism>
<keyword evidence="2" id="KW-1185">Reference proteome</keyword>